<dbReference type="InterPro" id="IPR038765">
    <property type="entry name" value="Papain-like_cys_pep_sf"/>
</dbReference>
<comment type="similarity">
    <text evidence="1 2">Belongs to the arylamine N-acetyltransferase family.</text>
</comment>
<reference evidence="3" key="1">
    <citation type="submission" date="2016-10" db="EMBL/GenBank/DDBJ databases">
        <authorList>
            <person name="de Groot N.N."/>
        </authorList>
    </citation>
    <scope>NUCLEOTIDE SEQUENCE [LARGE SCALE GENOMIC DNA]</scope>
    <source>
        <strain evidence="3">ATCC 20501</strain>
    </source>
</reference>
<dbReference type="SMR" id="A0A1H6EG33"/>
<dbReference type="PRINTS" id="PR01543">
    <property type="entry name" value="ANATRNSFRASE"/>
</dbReference>
<dbReference type="Pfam" id="PF00797">
    <property type="entry name" value="Acetyltransf_2"/>
    <property type="match status" value="1"/>
</dbReference>
<gene>
    <name evidence="3" type="ORF">SAMN02982929_06277</name>
    <name evidence="4" type="ORF">SAMN05216506_1058</name>
</gene>
<evidence type="ECO:0000313" key="6">
    <source>
        <dbReference type="Proteomes" id="UP000236729"/>
    </source>
</evidence>
<dbReference type="Proteomes" id="UP000199690">
    <property type="component" value="Unassembled WGS sequence"/>
</dbReference>
<dbReference type="Proteomes" id="UP000236729">
    <property type="component" value="Unassembled WGS sequence"/>
</dbReference>
<dbReference type="PANTHER" id="PTHR11786">
    <property type="entry name" value="N-HYDROXYARYLAMINE O-ACETYLTRANSFERASE"/>
    <property type="match status" value="1"/>
</dbReference>
<evidence type="ECO:0000256" key="1">
    <source>
        <dbReference type="ARBA" id="ARBA00006547"/>
    </source>
</evidence>
<keyword evidence="3" id="KW-0808">Transferase</keyword>
<keyword evidence="5" id="KW-1185">Reference proteome</keyword>
<dbReference type="InterPro" id="IPR001447">
    <property type="entry name" value="Arylamine_N-AcTrfase"/>
</dbReference>
<organism evidence="3 6">
    <name type="scientific">Saccharopolyspora kobensis</name>
    <dbReference type="NCBI Taxonomy" id="146035"/>
    <lineage>
        <taxon>Bacteria</taxon>
        <taxon>Bacillati</taxon>
        <taxon>Actinomycetota</taxon>
        <taxon>Actinomycetes</taxon>
        <taxon>Pseudonocardiales</taxon>
        <taxon>Pseudonocardiaceae</taxon>
        <taxon>Saccharopolyspora</taxon>
    </lineage>
</organism>
<dbReference type="Gene3D" id="2.40.128.150">
    <property type="entry name" value="Cysteine proteinases"/>
    <property type="match status" value="1"/>
</dbReference>
<dbReference type="SUPFAM" id="SSF54001">
    <property type="entry name" value="Cysteine proteinases"/>
    <property type="match status" value="1"/>
</dbReference>
<accession>A0A1I1T3Y1</accession>
<dbReference type="EMBL" id="FOME01000005">
    <property type="protein sequence ID" value="SFD53364.1"/>
    <property type="molecule type" value="Genomic_DNA"/>
</dbReference>
<evidence type="ECO:0000256" key="2">
    <source>
        <dbReference type="RuleBase" id="RU003452"/>
    </source>
</evidence>
<dbReference type="EMBL" id="FNVB01000010">
    <property type="protein sequence ID" value="SEG95775.1"/>
    <property type="molecule type" value="Genomic_DNA"/>
</dbReference>
<dbReference type="RefSeq" id="WP_093352183.1">
    <property type="nucleotide sequence ID" value="NZ_FNVB01000010.1"/>
</dbReference>
<dbReference type="PANTHER" id="PTHR11786:SF0">
    <property type="entry name" value="ARYLAMINE N-ACETYLTRANSFERASE 4-RELATED"/>
    <property type="match status" value="1"/>
</dbReference>
<evidence type="ECO:0000313" key="5">
    <source>
        <dbReference type="Proteomes" id="UP000199690"/>
    </source>
</evidence>
<evidence type="ECO:0000313" key="4">
    <source>
        <dbReference type="EMBL" id="SFD53364.1"/>
    </source>
</evidence>
<reference evidence="5 6" key="2">
    <citation type="submission" date="2016-10" db="EMBL/GenBank/DDBJ databases">
        <authorList>
            <person name="Varghese N."/>
            <person name="Submissions S."/>
        </authorList>
    </citation>
    <scope>NUCLEOTIDE SEQUENCE [LARGE SCALE GENOMIC DNA]</scope>
    <source>
        <strain evidence="6">ATCC 20501</strain>
        <strain evidence="4 5">CGMCC 4.3529</strain>
    </source>
</reference>
<accession>A0A1H6EG33</accession>
<dbReference type="AlphaFoldDB" id="A0A1H6EG33"/>
<protein>
    <submittedName>
        <fullName evidence="3">N-hydroxyarylamine O-acetyltransferase</fullName>
    </submittedName>
</protein>
<dbReference type="GO" id="GO:0016407">
    <property type="term" value="F:acetyltransferase activity"/>
    <property type="evidence" value="ECO:0007669"/>
    <property type="project" value="InterPro"/>
</dbReference>
<proteinExistence type="inferred from homology"/>
<name>A0A1H6EG33_9PSEU</name>
<sequence length="291" mass="32284">MSTPKDPSYRWSGEDLDLDAYLARIGFEGDREPTPAALRRLVHLHTTTIPFENLEIILGRPVLLDVKSLQDKMVRQRRGGYCFESSALFAAALEALGFGVTGLSGRIFIGPGDGLLPATHAGLRVTTAADERVWLCDVGFGSGPLAPVELAPGDDEIDIDGWRFRLELGADDLGVQVATLHHFSRNGWQNRRAFTMTPQYRIDYEVGNHYVSTSARSPFTTRPIVQRMHPEVHHMLDGLTLSTQHPDGTGDTRDVTRADLPEILSETFDIELDDADAKRLVEQPWGADQRP</sequence>
<evidence type="ECO:0000313" key="3">
    <source>
        <dbReference type="EMBL" id="SEG95775.1"/>
    </source>
</evidence>
<dbReference type="Gene3D" id="3.30.2140.10">
    <property type="entry name" value="Arylamine N-acetyltransferase"/>
    <property type="match status" value="1"/>
</dbReference>